<dbReference type="Proteomes" id="UP001171916">
    <property type="component" value="Unassembled WGS sequence"/>
</dbReference>
<dbReference type="InterPro" id="IPR038377">
    <property type="entry name" value="Na/Glc_symporter_sf"/>
</dbReference>
<evidence type="ECO:0000256" key="4">
    <source>
        <dbReference type="ARBA" id="ARBA00022692"/>
    </source>
</evidence>
<feature type="transmembrane region" description="Helical" evidence="8">
    <location>
        <begin position="71"/>
        <end position="94"/>
    </location>
</feature>
<comment type="similarity">
    <text evidence="2 7">Belongs to the sodium:solute symporter (SSF) (TC 2.A.21) family.</text>
</comment>
<keyword evidence="5 8" id="KW-1133">Transmembrane helix</keyword>
<dbReference type="CDD" id="cd11474">
    <property type="entry name" value="SLC5sbd_CHT"/>
    <property type="match status" value="1"/>
</dbReference>
<dbReference type="PANTHER" id="PTHR48086:SF7">
    <property type="entry name" value="SODIUM-SOLUTE SYMPORTER-RELATED"/>
    <property type="match status" value="1"/>
</dbReference>
<evidence type="ECO:0000256" key="6">
    <source>
        <dbReference type="ARBA" id="ARBA00023136"/>
    </source>
</evidence>
<dbReference type="RefSeq" id="WP_290001176.1">
    <property type="nucleotide sequence ID" value="NZ_JAUEPH010000005.1"/>
</dbReference>
<feature type="transmembrane region" description="Helical" evidence="8">
    <location>
        <begin position="115"/>
        <end position="140"/>
    </location>
</feature>
<feature type="transmembrane region" description="Helical" evidence="8">
    <location>
        <begin position="177"/>
        <end position="194"/>
    </location>
</feature>
<evidence type="ECO:0000313" key="10">
    <source>
        <dbReference type="Proteomes" id="UP001171916"/>
    </source>
</evidence>
<feature type="transmembrane region" description="Helical" evidence="8">
    <location>
        <begin position="146"/>
        <end position="165"/>
    </location>
</feature>
<accession>A0ABT7YF65</accession>
<feature type="transmembrane region" description="Helical" evidence="8">
    <location>
        <begin position="256"/>
        <end position="282"/>
    </location>
</feature>
<evidence type="ECO:0000256" key="1">
    <source>
        <dbReference type="ARBA" id="ARBA00004141"/>
    </source>
</evidence>
<dbReference type="EMBL" id="JAUEPH010000005">
    <property type="protein sequence ID" value="MDN3205164.1"/>
    <property type="molecule type" value="Genomic_DNA"/>
</dbReference>
<dbReference type="Gene3D" id="1.20.1730.10">
    <property type="entry name" value="Sodium/glucose cotransporter"/>
    <property type="match status" value="1"/>
</dbReference>
<keyword evidence="10" id="KW-1185">Reference proteome</keyword>
<proteinExistence type="inferred from homology"/>
<feature type="transmembrane region" description="Helical" evidence="8">
    <location>
        <begin position="312"/>
        <end position="333"/>
    </location>
</feature>
<feature type="transmembrane region" description="Helical" evidence="8">
    <location>
        <begin position="33"/>
        <end position="51"/>
    </location>
</feature>
<comment type="subcellular location">
    <subcellularLocation>
        <location evidence="1">Membrane</location>
        <topology evidence="1">Multi-pass membrane protein</topology>
    </subcellularLocation>
</comment>
<dbReference type="PROSITE" id="PS50283">
    <property type="entry name" value="NA_SOLUT_SYMP_3"/>
    <property type="match status" value="1"/>
</dbReference>
<evidence type="ECO:0000256" key="2">
    <source>
        <dbReference type="ARBA" id="ARBA00006434"/>
    </source>
</evidence>
<feature type="transmembrane region" description="Helical" evidence="8">
    <location>
        <begin position="436"/>
        <end position="454"/>
    </location>
</feature>
<keyword evidence="3" id="KW-0813">Transport</keyword>
<protein>
    <submittedName>
        <fullName evidence="9">Sodium:solute symporter family protein</fullName>
    </submittedName>
</protein>
<feature type="transmembrane region" description="Helical" evidence="8">
    <location>
        <begin position="412"/>
        <end position="430"/>
    </location>
</feature>
<dbReference type="Pfam" id="PF00474">
    <property type="entry name" value="SSF"/>
    <property type="match status" value="1"/>
</dbReference>
<gene>
    <name evidence="9" type="ORF">QVH07_13455</name>
</gene>
<dbReference type="NCBIfam" id="TIGR00813">
    <property type="entry name" value="sss"/>
    <property type="match status" value="1"/>
</dbReference>
<dbReference type="PANTHER" id="PTHR48086">
    <property type="entry name" value="SODIUM/PROLINE SYMPORTER-RELATED"/>
    <property type="match status" value="1"/>
</dbReference>
<comment type="caution">
    <text evidence="9">The sequence shown here is derived from an EMBL/GenBank/DDBJ whole genome shotgun (WGS) entry which is preliminary data.</text>
</comment>
<name>A0ABT7YF65_9BACT</name>
<evidence type="ECO:0000256" key="5">
    <source>
        <dbReference type="ARBA" id="ARBA00022989"/>
    </source>
</evidence>
<organism evidence="9 10">
    <name type="scientific">Algoriphagus sediminis</name>
    <dbReference type="NCBI Taxonomy" id="3057113"/>
    <lineage>
        <taxon>Bacteria</taxon>
        <taxon>Pseudomonadati</taxon>
        <taxon>Bacteroidota</taxon>
        <taxon>Cytophagia</taxon>
        <taxon>Cytophagales</taxon>
        <taxon>Cyclobacteriaceae</taxon>
        <taxon>Algoriphagus</taxon>
    </lineage>
</organism>
<sequence>MVSLFIPFFIAATLGIGFWASKKVKTSEDFTLAGKSLSTAFVGVTLFATWFGSNQVVGNPAEFIQNGFSTYVALTFGEGLCLFLVAIFFAKQLYKHNYRTIGDFIRERFNQKLEFAFSLITILSYPHWIAAQLVALGFLFQSVLNISLVSGILLGALSVVVYTYVGGMWAVSYTDMVQSVLIVVGLIFLLFPLLDQVGGIESALASQDESFYSLFPPPGLENLSDFLATFLAIAVGALPGQEIYQRVFSAKSEKAAVRGLILSSGLIILVSTIPYLIAIAAIKVHPELAFLEDGQSLIPELVNKFTPVPLQILFYGALISAIMSTSSGAMLAPATVIGENLVKPYFKGLSDKNLLLFTRLSILLVAIISCAIAITQSNIIDLLVASLSLMFSSLVVPFIFGVHWKRANSTGAWASILAGGGTWFICYLLETTIDSTLYGICASLLGMLLGSFFGKKALVPVQRKD</sequence>
<feature type="transmembrane region" description="Helical" evidence="8">
    <location>
        <begin position="226"/>
        <end position="244"/>
    </location>
</feature>
<feature type="transmembrane region" description="Helical" evidence="8">
    <location>
        <begin position="380"/>
        <end position="400"/>
    </location>
</feature>
<evidence type="ECO:0000256" key="8">
    <source>
        <dbReference type="SAM" id="Phobius"/>
    </source>
</evidence>
<evidence type="ECO:0000256" key="3">
    <source>
        <dbReference type="ARBA" id="ARBA00022448"/>
    </source>
</evidence>
<dbReference type="InterPro" id="IPR050277">
    <property type="entry name" value="Sodium:Solute_Symporter"/>
</dbReference>
<keyword evidence="6 8" id="KW-0472">Membrane</keyword>
<keyword evidence="4 8" id="KW-0812">Transmembrane</keyword>
<evidence type="ECO:0000256" key="7">
    <source>
        <dbReference type="RuleBase" id="RU362091"/>
    </source>
</evidence>
<dbReference type="InterPro" id="IPR001734">
    <property type="entry name" value="Na/solute_symporter"/>
</dbReference>
<feature type="transmembrane region" description="Helical" evidence="8">
    <location>
        <begin position="354"/>
        <end position="374"/>
    </location>
</feature>
<reference evidence="9" key="1">
    <citation type="submission" date="2023-06" db="EMBL/GenBank/DDBJ databases">
        <title>Robiginitalea aurantiacus sp. nov. and Algoriphagus sediminis sp. nov., isolated from coastal sediment.</title>
        <authorList>
            <person name="Zhou Z.Y."/>
            <person name="An J."/>
            <person name="Jia Y.W."/>
            <person name="Du Z.J."/>
        </authorList>
    </citation>
    <scope>NUCLEOTIDE SEQUENCE</scope>
    <source>
        <strain evidence="9">C2-7</strain>
    </source>
</reference>
<feature type="transmembrane region" description="Helical" evidence="8">
    <location>
        <begin position="6"/>
        <end position="21"/>
    </location>
</feature>
<evidence type="ECO:0000313" key="9">
    <source>
        <dbReference type="EMBL" id="MDN3205164.1"/>
    </source>
</evidence>